<dbReference type="GO" id="GO:0000162">
    <property type="term" value="P:L-tryptophan biosynthetic process"/>
    <property type="evidence" value="ECO:0007669"/>
    <property type="project" value="InterPro"/>
</dbReference>
<dbReference type="Pfam" id="PF02885">
    <property type="entry name" value="Glycos_trans_3N"/>
    <property type="match status" value="1"/>
</dbReference>
<keyword evidence="1" id="KW-0328">Glycosyltransferase</keyword>
<comment type="caution">
    <text evidence="4">The sequence shown here is derived from an EMBL/GenBank/DDBJ whole genome shotgun (WGS) entry which is preliminary data.</text>
</comment>
<feature type="domain" description="Glycosyl transferase family 3 N-terminal" evidence="3">
    <location>
        <begin position="63"/>
        <end position="111"/>
    </location>
</feature>
<keyword evidence="2" id="KW-0808">Transferase</keyword>
<dbReference type="PANTHER" id="PTHR43285:SF2">
    <property type="entry name" value="ANTHRANILATE PHOSPHORIBOSYLTRANSFERASE"/>
    <property type="match status" value="1"/>
</dbReference>
<proteinExistence type="predicted"/>
<dbReference type="PANTHER" id="PTHR43285">
    <property type="entry name" value="ANTHRANILATE PHOSPHORIBOSYLTRANSFERASE"/>
    <property type="match status" value="1"/>
</dbReference>
<dbReference type="InterPro" id="IPR036320">
    <property type="entry name" value="Glycosyl_Trfase_fam3_N_dom_sf"/>
</dbReference>
<name>A0AAV3PKE0_LITER</name>
<dbReference type="SUPFAM" id="SSF47648">
    <property type="entry name" value="Nucleoside phosphorylase/phosphoribosyltransferase N-terminal domain"/>
    <property type="match status" value="1"/>
</dbReference>
<dbReference type="InterPro" id="IPR005940">
    <property type="entry name" value="Anthranilate_Pribosyl_Tfrase"/>
</dbReference>
<dbReference type="Gene3D" id="1.20.970.10">
    <property type="entry name" value="Transferase, Pyrimidine Nucleoside Phosphorylase, Chain C"/>
    <property type="match status" value="1"/>
</dbReference>
<evidence type="ECO:0000256" key="1">
    <source>
        <dbReference type="ARBA" id="ARBA00022676"/>
    </source>
</evidence>
<dbReference type="GO" id="GO:0005829">
    <property type="term" value="C:cytosol"/>
    <property type="evidence" value="ECO:0007669"/>
    <property type="project" value="TreeGrafter"/>
</dbReference>
<evidence type="ECO:0000256" key="2">
    <source>
        <dbReference type="ARBA" id="ARBA00022679"/>
    </source>
</evidence>
<gene>
    <name evidence="4" type="ORF">LIER_43142</name>
</gene>
<dbReference type="Proteomes" id="UP001454036">
    <property type="component" value="Unassembled WGS sequence"/>
</dbReference>
<dbReference type="InterPro" id="IPR017459">
    <property type="entry name" value="Glycosyl_Trfase_fam3_N_dom"/>
</dbReference>
<protein>
    <recommendedName>
        <fullName evidence="3">Glycosyl transferase family 3 N-terminal domain-containing protein</fullName>
    </recommendedName>
</protein>
<keyword evidence="5" id="KW-1185">Reference proteome</keyword>
<dbReference type="GO" id="GO:0004048">
    <property type="term" value="F:anthranilate phosphoribosyltransferase activity"/>
    <property type="evidence" value="ECO:0007669"/>
    <property type="project" value="InterPro"/>
</dbReference>
<dbReference type="EMBL" id="BAABME010032983">
    <property type="protein sequence ID" value="GAA0151367.1"/>
    <property type="molecule type" value="Genomic_DNA"/>
</dbReference>
<reference evidence="4 5" key="1">
    <citation type="submission" date="2024-01" db="EMBL/GenBank/DDBJ databases">
        <title>The complete chloroplast genome sequence of Lithospermum erythrorhizon: insights into the phylogenetic relationship among Boraginaceae species and the maternal lineages of purple gromwells.</title>
        <authorList>
            <person name="Okada T."/>
            <person name="Watanabe K."/>
        </authorList>
    </citation>
    <scope>NUCLEOTIDE SEQUENCE [LARGE SCALE GENOMIC DNA]</scope>
</reference>
<evidence type="ECO:0000313" key="4">
    <source>
        <dbReference type="EMBL" id="GAA0151367.1"/>
    </source>
</evidence>
<organism evidence="4 5">
    <name type="scientific">Lithospermum erythrorhizon</name>
    <name type="common">Purple gromwell</name>
    <name type="synonym">Lithospermum officinale var. erythrorhizon</name>
    <dbReference type="NCBI Taxonomy" id="34254"/>
    <lineage>
        <taxon>Eukaryota</taxon>
        <taxon>Viridiplantae</taxon>
        <taxon>Streptophyta</taxon>
        <taxon>Embryophyta</taxon>
        <taxon>Tracheophyta</taxon>
        <taxon>Spermatophyta</taxon>
        <taxon>Magnoliopsida</taxon>
        <taxon>eudicotyledons</taxon>
        <taxon>Gunneridae</taxon>
        <taxon>Pentapetalae</taxon>
        <taxon>asterids</taxon>
        <taxon>lamiids</taxon>
        <taxon>Boraginales</taxon>
        <taxon>Boraginaceae</taxon>
        <taxon>Boraginoideae</taxon>
        <taxon>Lithospermeae</taxon>
        <taxon>Lithospermum</taxon>
    </lineage>
</organism>
<accession>A0AAV3PKE0</accession>
<dbReference type="AlphaFoldDB" id="A0AAV3PKE0"/>
<evidence type="ECO:0000259" key="3">
    <source>
        <dbReference type="Pfam" id="PF02885"/>
    </source>
</evidence>
<sequence length="116" mass="12764">MALLSELCLNVTPTVYSDPSILPSYKHGSTLSFFKKRTTFSSLRLSALTNSNKHQTPSSSFSELIENLISGVDLSEAEAERSLDFLLNDADEALISAFLVLLRAKGETFEEASFQI</sequence>
<evidence type="ECO:0000313" key="5">
    <source>
        <dbReference type="Proteomes" id="UP001454036"/>
    </source>
</evidence>